<evidence type="ECO:0000256" key="1">
    <source>
        <dbReference type="SAM" id="MobiDB-lite"/>
    </source>
</evidence>
<feature type="region of interest" description="Disordered" evidence="1">
    <location>
        <begin position="134"/>
        <end position="175"/>
    </location>
</feature>
<accession>A0A8D5G5S5</accession>
<dbReference type="RefSeq" id="WP_221764420.1">
    <property type="nucleotide sequence ID" value="NZ_AP024110.1"/>
</dbReference>
<protein>
    <submittedName>
        <fullName evidence="3">Uncharacterized protein</fullName>
    </submittedName>
</protein>
<dbReference type="Proteomes" id="UP000826722">
    <property type="component" value="Chromosome"/>
</dbReference>
<reference evidence="3" key="1">
    <citation type="journal article" date="2021" name="Arch. Microbiol.">
        <title>Methyloradius palustris gen. nov., sp. nov., a methanol-oxidizing bacterium isolated from snow.</title>
        <authorList>
            <person name="Miyadera T."/>
            <person name="Kojima H."/>
            <person name="Fukui M."/>
        </authorList>
    </citation>
    <scope>NUCLEOTIDE SEQUENCE</scope>
    <source>
        <strain evidence="3">Zm11</strain>
    </source>
</reference>
<organism evidence="3 4">
    <name type="scientific">Methyloradius palustris</name>
    <dbReference type="NCBI Taxonomy" id="2778876"/>
    <lineage>
        <taxon>Bacteria</taxon>
        <taxon>Pseudomonadati</taxon>
        <taxon>Pseudomonadota</taxon>
        <taxon>Betaproteobacteria</taxon>
        <taxon>Nitrosomonadales</taxon>
        <taxon>Methylophilaceae</taxon>
        <taxon>Methyloradius</taxon>
    </lineage>
</organism>
<feature type="compositionally biased region" description="Polar residues" evidence="1">
    <location>
        <begin position="156"/>
        <end position="175"/>
    </location>
</feature>
<evidence type="ECO:0000256" key="2">
    <source>
        <dbReference type="SAM" id="SignalP"/>
    </source>
</evidence>
<proteinExistence type="predicted"/>
<dbReference type="KEGG" id="mpau:ZMTM_01000"/>
<dbReference type="EMBL" id="AP024110">
    <property type="protein sequence ID" value="BCM23841.1"/>
    <property type="molecule type" value="Genomic_DNA"/>
</dbReference>
<feature type="chain" id="PRO_5034425396" evidence="2">
    <location>
        <begin position="23"/>
        <end position="175"/>
    </location>
</feature>
<feature type="signal peptide" evidence="2">
    <location>
        <begin position="1"/>
        <end position="22"/>
    </location>
</feature>
<evidence type="ECO:0000313" key="4">
    <source>
        <dbReference type="Proteomes" id="UP000826722"/>
    </source>
</evidence>
<gene>
    <name evidence="3" type="ORF">ZMTM_01000</name>
</gene>
<keyword evidence="2" id="KW-0732">Signal</keyword>
<sequence>MDNFVIRLLMLAGLMISITAHASDSFGRLFTTPAERTNLNYMRQTARLQSQEQADGIEKVAPPVIPSEISMQGYVKRSDGKKGTVWINNQPMQENTSNSEVTVGKMHGDNNQVPLTLPANGKNLSLKAGQIYKPETDSVSEVSAHSSSEKELKGTIGNSELPMTNQLNQADSNQK</sequence>
<evidence type="ECO:0000313" key="3">
    <source>
        <dbReference type="EMBL" id="BCM23841.1"/>
    </source>
</evidence>
<dbReference type="AlphaFoldDB" id="A0A8D5G5S5"/>
<keyword evidence="4" id="KW-1185">Reference proteome</keyword>
<name>A0A8D5G5S5_9PROT</name>